<feature type="domain" description="SET" evidence="18">
    <location>
        <begin position="82"/>
        <end position="206"/>
    </location>
</feature>
<dbReference type="EMBL" id="QRBI01000108">
    <property type="protein sequence ID" value="RMC11587.1"/>
    <property type="molecule type" value="Genomic_DNA"/>
</dbReference>
<dbReference type="PANTHER" id="PTHR16516">
    <property type="entry name" value="AGAP007109-PA"/>
    <property type="match status" value="1"/>
</dbReference>
<dbReference type="GO" id="GO:0003677">
    <property type="term" value="F:DNA binding"/>
    <property type="evidence" value="ECO:0007669"/>
    <property type="project" value="UniProtKB-KW"/>
</dbReference>
<evidence type="ECO:0000256" key="15">
    <source>
        <dbReference type="ARBA" id="ARBA00082172"/>
    </source>
</evidence>
<dbReference type="GO" id="GO:0006355">
    <property type="term" value="P:regulation of DNA-templated transcription"/>
    <property type="evidence" value="ECO:0007669"/>
    <property type="project" value="TreeGrafter"/>
</dbReference>
<dbReference type="InterPro" id="IPR046341">
    <property type="entry name" value="SET_dom_sf"/>
</dbReference>
<evidence type="ECO:0000256" key="1">
    <source>
        <dbReference type="ARBA" id="ARBA00004123"/>
    </source>
</evidence>
<keyword evidence="13" id="KW-0539">Nucleus</keyword>
<evidence type="ECO:0000256" key="12">
    <source>
        <dbReference type="ARBA" id="ARBA00023163"/>
    </source>
</evidence>
<evidence type="ECO:0000313" key="20">
    <source>
        <dbReference type="Proteomes" id="UP000269221"/>
    </source>
</evidence>
<keyword evidence="10" id="KW-0805">Transcription regulation</keyword>
<evidence type="ECO:0000256" key="7">
    <source>
        <dbReference type="ARBA" id="ARBA00022771"/>
    </source>
</evidence>
<dbReference type="PROSITE" id="PS00028">
    <property type="entry name" value="ZINC_FINGER_C2H2_1"/>
    <property type="match status" value="2"/>
</dbReference>
<feature type="domain" description="C2H2-type" evidence="17">
    <location>
        <begin position="591"/>
        <end position="614"/>
    </location>
</feature>
<keyword evidence="8" id="KW-0862">Zinc</keyword>
<keyword evidence="4" id="KW-0949">S-adenosyl-L-methionine</keyword>
<dbReference type="Gene3D" id="2.170.270.10">
    <property type="entry name" value="SET domain"/>
    <property type="match status" value="1"/>
</dbReference>
<keyword evidence="6" id="KW-0677">Repeat</keyword>
<dbReference type="OrthoDB" id="5814089at2759"/>
<evidence type="ECO:0000256" key="10">
    <source>
        <dbReference type="ARBA" id="ARBA00023015"/>
    </source>
</evidence>
<dbReference type="STRING" id="333673.A0A3M0KWV2"/>
<dbReference type="PROSITE" id="PS50157">
    <property type="entry name" value="ZINC_FINGER_C2H2_2"/>
    <property type="match status" value="2"/>
</dbReference>
<keyword evidence="7 16" id="KW-0863">Zinc-finger</keyword>
<dbReference type="SMART" id="SM00355">
    <property type="entry name" value="ZnF_C2H2"/>
    <property type="match status" value="3"/>
</dbReference>
<evidence type="ECO:0000256" key="6">
    <source>
        <dbReference type="ARBA" id="ARBA00022737"/>
    </source>
</evidence>
<evidence type="ECO:0000256" key="8">
    <source>
        <dbReference type="ARBA" id="ARBA00022833"/>
    </source>
</evidence>
<evidence type="ECO:0000256" key="11">
    <source>
        <dbReference type="ARBA" id="ARBA00023125"/>
    </source>
</evidence>
<dbReference type="GO" id="GO:0008270">
    <property type="term" value="F:zinc ion binding"/>
    <property type="evidence" value="ECO:0007669"/>
    <property type="project" value="UniProtKB-KW"/>
</dbReference>
<dbReference type="PROSITE" id="PS50280">
    <property type="entry name" value="SET"/>
    <property type="match status" value="1"/>
</dbReference>
<dbReference type="GO" id="GO:0008168">
    <property type="term" value="F:methyltransferase activity"/>
    <property type="evidence" value="ECO:0007669"/>
    <property type="project" value="UniProtKB-KW"/>
</dbReference>
<protein>
    <recommendedName>
        <fullName evidence="14">PR domain zinc finger protein 8</fullName>
    </recommendedName>
    <alternativeName>
        <fullName evidence="15">PR domain-containing protein 8</fullName>
    </alternativeName>
</protein>
<sequence length="614" mass="69913">MQSFQGGWAATEPPLPSTLLFVRPQLNFKREQIPFISAVNKFLLDAWLYFLLLLPRCLAQLIIILKKGYQCLYGQFIMELTTLPKFLWTSDNKLLHHHFPDILATVHTTQDIPKEVVFGPCMLQNTLLDTVAFIALKCSDRRNVHYVFKVDVTSVHSPTGLPWMRLVQAAANSKEQNLEAYLENSQLYYRSTRKINKNEELLVWYDEELSSLLGFNEIKAQSPQNELRCQECDRVFKCEHSYLSHVRFLCVPEKTALLWRNFQNPKTENSNLAEQTTNFHSLARDLEVKMAAYKSDAQGLIGERRAKSEEAENHRSRKTVLLEKTNNLTEEHNCGGKDEVGGEHALAGSFWKLSSGRQSARKDALEQKQSAFTEVRRMKEKLRNERLQEPEQEDGMVPLGKEQVSKEVLLNSSGSAFSFVWPTRARGEQKSAFSKPSKCVTEGAAVNSSHPMSESAKSLGELSGFIATADIMCCSTLLNSKFFVSDLCSAQMLQTSITRSNVFPYTSEQWPKQAGQLQNTTTTSSSSSSSSSLTLLPPTFTSFGVAAQNWCAKCNLSFRMTSDLVFHMRSHHKKEYSSSESQCKRRREEKLTCPICHEYFRERHHLSRHMTSHN</sequence>
<dbReference type="FunFam" id="2.170.270.10:FF:000012">
    <property type="entry name" value="PR domain zinc finger protein 8"/>
    <property type="match status" value="1"/>
</dbReference>
<evidence type="ECO:0000259" key="18">
    <source>
        <dbReference type="PROSITE" id="PS50280"/>
    </source>
</evidence>
<evidence type="ECO:0000256" key="13">
    <source>
        <dbReference type="ARBA" id="ARBA00023242"/>
    </source>
</evidence>
<proteinExistence type="predicted"/>
<keyword evidence="5" id="KW-0479">Metal-binding</keyword>
<dbReference type="InterPro" id="IPR001214">
    <property type="entry name" value="SET_dom"/>
</dbReference>
<keyword evidence="11" id="KW-0238">DNA-binding</keyword>
<comment type="subcellular location">
    <subcellularLocation>
        <location evidence="1">Nucleus</location>
    </subcellularLocation>
</comment>
<dbReference type="GO" id="GO:0032259">
    <property type="term" value="P:methylation"/>
    <property type="evidence" value="ECO:0007669"/>
    <property type="project" value="UniProtKB-KW"/>
</dbReference>
<evidence type="ECO:0000256" key="2">
    <source>
        <dbReference type="ARBA" id="ARBA00022603"/>
    </source>
</evidence>
<keyword evidence="2" id="KW-0489">Methyltransferase</keyword>
<dbReference type="GO" id="GO:0014003">
    <property type="term" value="P:oligodendrocyte development"/>
    <property type="evidence" value="ECO:0007669"/>
    <property type="project" value="TreeGrafter"/>
</dbReference>
<dbReference type="InterPro" id="IPR013087">
    <property type="entry name" value="Znf_C2H2_type"/>
</dbReference>
<dbReference type="AlphaFoldDB" id="A0A3M0KWV2"/>
<evidence type="ECO:0000256" key="5">
    <source>
        <dbReference type="ARBA" id="ARBA00022723"/>
    </source>
</evidence>
<accession>A0A3M0KWV2</accession>
<keyword evidence="9" id="KW-0524">Neurogenesis</keyword>
<evidence type="ECO:0000259" key="17">
    <source>
        <dbReference type="PROSITE" id="PS50157"/>
    </source>
</evidence>
<evidence type="ECO:0000256" key="16">
    <source>
        <dbReference type="PROSITE-ProRule" id="PRU00042"/>
    </source>
</evidence>
<evidence type="ECO:0000256" key="4">
    <source>
        <dbReference type="ARBA" id="ARBA00022691"/>
    </source>
</evidence>
<keyword evidence="12" id="KW-0804">Transcription</keyword>
<dbReference type="Pfam" id="PF21549">
    <property type="entry name" value="PRDM2_PR"/>
    <property type="match status" value="1"/>
</dbReference>
<evidence type="ECO:0000256" key="14">
    <source>
        <dbReference type="ARBA" id="ARBA00067591"/>
    </source>
</evidence>
<organism evidence="19 20">
    <name type="scientific">Hirundo rustica rustica</name>
    <dbReference type="NCBI Taxonomy" id="333673"/>
    <lineage>
        <taxon>Eukaryota</taxon>
        <taxon>Metazoa</taxon>
        <taxon>Chordata</taxon>
        <taxon>Craniata</taxon>
        <taxon>Vertebrata</taxon>
        <taxon>Euteleostomi</taxon>
        <taxon>Archelosauria</taxon>
        <taxon>Archosauria</taxon>
        <taxon>Dinosauria</taxon>
        <taxon>Saurischia</taxon>
        <taxon>Theropoda</taxon>
        <taxon>Coelurosauria</taxon>
        <taxon>Aves</taxon>
        <taxon>Neognathae</taxon>
        <taxon>Neoaves</taxon>
        <taxon>Telluraves</taxon>
        <taxon>Australaves</taxon>
        <taxon>Passeriformes</taxon>
        <taxon>Sylvioidea</taxon>
        <taxon>Hirundinidae</taxon>
        <taxon>Hirundo</taxon>
    </lineage>
</organism>
<name>A0A3M0KWV2_HIRRU</name>
<reference evidence="19 20" key="1">
    <citation type="submission" date="2018-07" db="EMBL/GenBank/DDBJ databases">
        <title>A high quality draft genome assembly of the barn swallow (H. rustica rustica).</title>
        <authorList>
            <person name="Formenti G."/>
            <person name="Chiara M."/>
            <person name="Poveda L."/>
            <person name="Francoijs K.-J."/>
            <person name="Bonisoli-Alquati A."/>
            <person name="Canova L."/>
            <person name="Gianfranceschi L."/>
            <person name="Horner D.S."/>
            <person name="Saino N."/>
        </authorList>
    </citation>
    <scope>NUCLEOTIDE SEQUENCE [LARGE SCALE GENOMIC DNA]</scope>
    <source>
        <strain evidence="19">Chelidonia</strain>
        <tissue evidence="19">Blood</tissue>
    </source>
</reference>
<evidence type="ECO:0000256" key="3">
    <source>
        <dbReference type="ARBA" id="ARBA00022679"/>
    </source>
</evidence>
<dbReference type="InterPro" id="IPR052296">
    <property type="entry name" value="TR-Histone_Methyltrans"/>
</dbReference>
<dbReference type="Gene3D" id="3.30.160.60">
    <property type="entry name" value="Classic Zinc Finger"/>
    <property type="match status" value="1"/>
</dbReference>
<evidence type="ECO:0000313" key="19">
    <source>
        <dbReference type="EMBL" id="RMC11587.1"/>
    </source>
</evidence>
<gene>
    <name evidence="19" type="ORF">DUI87_11708</name>
</gene>
<keyword evidence="3" id="KW-0808">Transferase</keyword>
<evidence type="ECO:0000256" key="9">
    <source>
        <dbReference type="ARBA" id="ARBA00022902"/>
    </source>
</evidence>
<keyword evidence="20" id="KW-1185">Reference proteome</keyword>
<dbReference type="Proteomes" id="UP000269221">
    <property type="component" value="Unassembled WGS sequence"/>
</dbReference>
<dbReference type="GO" id="GO:0005654">
    <property type="term" value="C:nucleoplasm"/>
    <property type="evidence" value="ECO:0007669"/>
    <property type="project" value="UniProtKB-ARBA"/>
</dbReference>
<comment type="caution">
    <text evidence="19">The sequence shown here is derived from an EMBL/GenBank/DDBJ whole genome shotgun (WGS) entry which is preliminary data.</text>
</comment>
<feature type="domain" description="C2H2-type" evidence="17">
    <location>
        <begin position="549"/>
        <end position="577"/>
    </location>
</feature>
<dbReference type="PANTHER" id="PTHR16516:SF5">
    <property type="entry name" value="ZINC FINGER PROTEIN 488"/>
    <property type="match status" value="1"/>
</dbReference>